<keyword evidence="1" id="KW-0812">Transmembrane</keyword>
<evidence type="ECO:0000313" key="2">
    <source>
        <dbReference type="EMBL" id="QEA16934.1"/>
    </source>
</evidence>
<evidence type="ECO:0000256" key="1">
    <source>
        <dbReference type="SAM" id="Phobius"/>
    </source>
</evidence>
<evidence type="ECO:0000313" key="3">
    <source>
        <dbReference type="Proteomes" id="UP000321172"/>
    </source>
</evidence>
<accession>A0A5B8S6V3</accession>
<sequence>MSSTPSALPPPTSARRTIALTFTLQGRATRTELASYILSAVLITLALSFATALFAPYAVRAMVSDGLTVLLAIPVPALLVRRLHDQGRSGKLVWLAVFSFAVWLVRAIVSYATAMDFRIGLDRMIWPVDWLVILANLAAVILAILPGTPGANQYGPDPRQRSG</sequence>
<dbReference type="PANTHER" id="PTHR34980:SF2">
    <property type="entry name" value="INNER MEMBRANE PROTEIN YHAH-RELATED"/>
    <property type="match status" value="1"/>
</dbReference>
<organism evidence="2 3">
    <name type="scientific">Novosphingobium ginsenosidimutans</name>
    <dbReference type="NCBI Taxonomy" id="1176536"/>
    <lineage>
        <taxon>Bacteria</taxon>
        <taxon>Pseudomonadati</taxon>
        <taxon>Pseudomonadota</taxon>
        <taxon>Alphaproteobacteria</taxon>
        <taxon>Sphingomonadales</taxon>
        <taxon>Sphingomonadaceae</taxon>
        <taxon>Novosphingobium</taxon>
    </lineage>
</organism>
<dbReference type="EMBL" id="CP042345">
    <property type="protein sequence ID" value="QEA16934.1"/>
    <property type="molecule type" value="Genomic_DNA"/>
</dbReference>
<proteinExistence type="predicted"/>
<dbReference type="OrthoDB" id="9812349at2"/>
<dbReference type="RefSeq" id="WP_147091013.1">
    <property type="nucleotide sequence ID" value="NZ_BAABJD010000002.1"/>
</dbReference>
<protein>
    <submittedName>
        <fullName evidence="2">DUF805 domain-containing protein</fullName>
    </submittedName>
</protein>
<dbReference type="InterPro" id="IPR008523">
    <property type="entry name" value="DUF805"/>
</dbReference>
<feature type="transmembrane region" description="Helical" evidence="1">
    <location>
        <begin position="61"/>
        <end position="80"/>
    </location>
</feature>
<reference evidence="2 3" key="1">
    <citation type="journal article" date="2013" name="J. Microbiol. Biotechnol.">
        <title>Novosphingobium ginsenosidimutans sp. nov., with the ability to convert ginsenoside.</title>
        <authorList>
            <person name="Kim J.K."/>
            <person name="He D."/>
            <person name="Liu Q.M."/>
            <person name="Park H.Y."/>
            <person name="Jung M.S."/>
            <person name="Yoon M.H."/>
            <person name="Kim S.C."/>
            <person name="Im W.T."/>
        </authorList>
    </citation>
    <scope>NUCLEOTIDE SEQUENCE [LARGE SCALE GENOMIC DNA]</scope>
    <source>
        <strain evidence="2 3">FW-6</strain>
    </source>
</reference>
<dbReference type="Proteomes" id="UP000321172">
    <property type="component" value="Chromosome"/>
</dbReference>
<keyword evidence="1" id="KW-1133">Transmembrane helix</keyword>
<feature type="transmembrane region" description="Helical" evidence="1">
    <location>
        <begin position="33"/>
        <end position="55"/>
    </location>
</feature>
<keyword evidence="3" id="KW-1185">Reference proteome</keyword>
<dbReference type="Pfam" id="PF05656">
    <property type="entry name" value="DUF805"/>
    <property type="match status" value="1"/>
</dbReference>
<dbReference type="AlphaFoldDB" id="A0A5B8S6V3"/>
<feature type="transmembrane region" description="Helical" evidence="1">
    <location>
        <begin position="124"/>
        <end position="145"/>
    </location>
</feature>
<dbReference type="GO" id="GO:0005886">
    <property type="term" value="C:plasma membrane"/>
    <property type="evidence" value="ECO:0007669"/>
    <property type="project" value="TreeGrafter"/>
</dbReference>
<dbReference type="PANTHER" id="PTHR34980">
    <property type="entry name" value="INNER MEMBRANE PROTEIN-RELATED-RELATED"/>
    <property type="match status" value="1"/>
</dbReference>
<gene>
    <name evidence="2" type="ORF">FRF71_12795</name>
</gene>
<name>A0A5B8S6V3_9SPHN</name>
<feature type="transmembrane region" description="Helical" evidence="1">
    <location>
        <begin position="92"/>
        <end position="112"/>
    </location>
</feature>
<keyword evidence="1" id="KW-0472">Membrane</keyword>
<dbReference type="KEGG" id="ngf:FRF71_12795"/>